<dbReference type="SUPFAM" id="SSF55874">
    <property type="entry name" value="ATPase domain of HSP90 chaperone/DNA topoisomerase II/histidine kinase"/>
    <property type="match status" value="1"/>
</dbReference>
<evidence type="ECO:0000256" key="2">
    <source>
        <dbReference type="ARBA" id="ARBA00023054"/>
    </source>
</evidence>
<dbReference type="Pfam" id="PF13589">
    <property type="entry name" value="HATPase_c_3"/>
    <property type="match status" value="1"/>
</dbReference>
<dbReference type="EMBL" id="JBHTGL010000008">
    <property type="protein sequence ID" value="MFD0624279.1"/>
    <property type="molecule type" value="Genomic_DNA"/>
</dbReference>
<proteinExistence type="predicted"/>
<evidence type="ECO:0000256" key="1">
    <source>
        <dbReference type="ARBA" id="ARBA00022723"/>
    </source>
</evidence>
<comment type="caution">
    <text evidence="3">The sequence shown here is derived from an EMBL/GenBank/DDBJ whole genome shotgun (WGS) entry which is preliminary data.</text>
</comment>
<reference evidence="4" key="1">
    <citation type="journal article" date="2019" name="Int. J. Syst. Evol. Microbiol.">
        <title>The Global Catalogue of Microorganisms (GCM) 10K type strain sequencing project: providing services to taxonomists for standard genome sequencing and annotation.</title>
        <authorList>
            <consortium name="The Broad Institute Genomics Platform"/>
            <consortium name="The Broad Institute Genome Sequencing Center for Infectious Disease"/>
            <person name="Wu L."/>
            <person name="Ma J."/>
        </authorList>
    </citation>
    <scope>NUCLEOTIDE SEQUENCE [LARGE SCALE GENOMIC DNA]</scope>
    <source>
        <strain evidence="4">JCM 12607</strain>
    </source>
</reference>
<keyword evidence="3" id="KW-0547">Nucleotide-binding</keyword>
<dbReference type="Gene3D" id="3.30.565.10">
    <property type="entry name" value="Histidine kinase-like ATPase, C-terminal domain"/>
    <property type="match status" value="1"/>
</dbReference>
<organism evidence="3 4">
    <name type="scientific">Streptomyces sanglieri</name>
    <dbReference type="NCBI Taxonomy" id="193460"/>
    <lineage>
        <taxon>Bacteria</taxon>
        <taxon>Bacillati</taxon>
        <taxon>Actinomycetota</taxon>
        <taxon>Actinomycetes</taxon>
        <taxon>Kitasatosporales</taxon>
        <taxon>Streptomycetaceae</taxon>
        <taxon>Streptomyces</taxon>
    </lineage>
</organism>
<evidence type="ECO:0000313" key="4">
    <source>
        <dbReference type="Proteomes" id="UP001596915"/>
    </source>
</evidence>
<keyword evidence="4" id="KW-1185">Reference proteome</keyword>
<name>A0ABW2WSA2_9ACTN</name>
<protein>
    <submittedName>
        <fullName evidence="3">ATP-binding protein</fullName>
    </submittedName>
</protein>
<dbReference type="PANTHER" id="PTHR23337">
    <property type="entry name" value="ZINC FINGER CW-TYPE COILED-COIL DOMAIN PROTEIN 1"/>
    <property type="match status" value="1"/>
</dbReference>
<gene>
    <name evidence="3" type="ORF">ACFQ2K_17400</name>
</gene>
<dbReference type="GO" id="GO:0005524">
    <property type="term" value="F:ATP binding"/>
    <property type="evidence" value="ECO:0007669"/>
    <property type="project" value="UniProtKB-KW"/>
</dbReference>
<dbReference type="Proteomes" id="UP001596915">
    <property type="component" value="Unassembled WGS sequence"/>
</dbReference>
<keyword evidence="2" id="KW-0175">Coiled coil</keyword>
<dbReference type="PANTHER" id="PTHR23337:SF3">
    <property type="entry name" value="MORC FAMILY CW-TYPE ZINC FINGER 2"/>
    <property type="match status" value="1"/>
</dbReference>
<keyword evidence="1" id="KW-0479">Metal-binding</keyword>
<evidence type="ECO:0000313" key="3">
    <source>
        <dbReference type="EMBL" id="MFD0624279.1"/>
    </source>
</evidence>
<dbReference type="InterPro" id="IPR036890">
    <property type="entry name" value="HATPase_C_sf"/>
</dbReference>
<keyword evidence="3" id="KW-0067">ATP-binding</keyword>
<sequence>MIYFPGRLDAVLSVQAFEQVMGVAMGQQTHRKDDLLVSSNFIRAIRESGYVSLSTALAELVDNSLQAEATEVAITVVRAKADGDPEICVEDNGRGMSRSEIEACLRFGGSSRFDERRSFGRFGMGLPAASLSQARRIEVTAWQNNRSACQVFLDVDAVVAGAPVDLRARRLSGSTVGSGCRVVWLNCDRIEYRRLAWLERALRRDLGRLYRRFLSSGGLTLTINGKRVDPIDPTLLTTKVEGRSARLAFEPIRYELATSAGKTAFVSVRFVMLPVQHWHHLDNVTKRRMGIVGGAGVSILRAGREIASGWHLMGAKRKENYDDWWRCEIDFDPVLDEHFGITVNKQGIRPSQELQEALGPELESIARLLNARVRQAFEEVKFQAATETSCRIAEAADADLPVIRSTGKGSGALSYRIGSEQLPIETMFTSALKRRTLDVTLNIDHPAFAALYRPLQALSDEAGKDLRTALELFLLSFARTTTLLVSDGHDCDDLLRLWSKTYGRMLQKS</sequence>
<accession>A0ABW2WSA2</accession>